<keyword evidence="5" id="KW-0804">Transcription</keyword>
<sequence length="178" mass="20605">MARDGHHLKGMAAFIFTYESLNNCTTYGFIDLYELDNGLDSQNQEIISVVNSCGFQTQNQPHLITNTENTNDGQITNTTMMNGNEEKVDFNTEFMQKTNPRTMEKERVKNDNVGASSYTSMMTLSRETVTKYFYMPIKQETKELNIGTTLLKKRCRYLGIYRWSRLKLMSLQTLFNNV</sequence>
<dbReference type="Pfam" id="PF02042">
    <property type="entry name" value="RWP-RK"/>
    <property type="match status" value="1"/>
</dbReference>
<name>A0AA36DYM1_LACSI</name>
<keyword evidence="6" id="KW-0539">Nucleus</keyword>
<feature type="domain" description="RWP-RK" evidence="7">
    <location>
        <begin position="100"/>
        <end position="178"/>
    </location>
</feature>
<dbReference type="InterPro" id="IPR003035">
    <property type="entry name" value="RWP-RK_dom"/>
</dbReference>
<dbReference type="InterPro" id="IPR044607">
    <property type="entry name" value="RKD-like"/>
</dbReference>
<evidence type="ECO:0000256" key="2">
    <source>
        <dbReference type="ARBA" id="ARBA00023015"/>
    </source>
</evidence>
<dbReference type="PANTHER" id="PTHR46373:SF20">
    <property type="entry name" value="PROTEIN RKD1"/>
    <property type="match status" value="1"/>
</dbReference>
<dbReference type="GO" id="GO:0003677">
    <property type="term" value="F:DNA binding"/>
    <property type="evidence" value="ECO:0007669"/>
    <property type="project" value="UniProtKB-KW"/>
</dbReference>
<keyword evidence="9" id="KW-1185">Reference proteome</keyword>
<keyword evidence="2" id="KW-0805">Transcription regulation</keyword>
<dbReference type="Proteomes" id="UP001177003">
    <property type="component" value="Chromosome 3"/>
</dbReference>
<evidence type="ECO:0000259" key="7">
    <source>
        <dbReference type="PROSITE" id="PS51519"/>
    </source>
</evidence>
<proteinExistence type="predicted"/>
<protein>
    <recommendedName>
        <fullName evidence="7">RWP-RK domain-containing protein</fullName>
    </recommendedName>
</protein>
<organism evidence="8 9">
    <name type="scientific">Lactuca saligna</name>
    <name type="common">Willowleaf lettuce</name>
    <dbReference type="NCBI Taxonomy" id="75948"/>
    <lineage>
        <taxon>Eukaryota</taxon>
        <taxon>Viridiplantae</taxon>
        <taxon>Streptophyta</taxon>
        <taxon>Embryophyta</taxon>
        <taxon>Tracheophyta</taxon>
        <taxon>Spermatophyta</taxon>
        <taxon>Magnoliopsida</taxon>
        <taxon>eudicotyledons</taxon>
        <taxon>Gunneridae</taxon>
        <taxon>Pentapetalae</taxon>
        <taxon>asterids</taxon>
        <taxon>campanulids</taxon>
        <taxon>Asterales</taxon>
        <taxon>Asteraceae</taxon>
        <taxon>Cichorioideae</taxon>
        <taxon>Cichorieae</taxon>
        <taxon>Lactucinae</taxon>
        <taxon>Lactuca</taxon>
    </lineage>
</organism>
<dbReference type="GO" id="GO:0003700">
    <property type="term" value="F:DNA-binding transcription factor activity"/>
    <property type="evidence" value="ECO:0007669"/>
    <property type="project" value="InterPro"/>
</dbReference>
<evidence type="ECO:0000313" key="8">
    <source>
        <dbReference type="EMBL" id="CAI9276489.1"/>
    </source>
</evidence>
<evidence type="ECO:0000256" key="5">
    <source>
        <dbReference type="ARBA" id="ARBA00023163"/>
    </source>
</evidence>
<evidence type="ECO:0000256" key="1">
    <source>
        <dbReference type="ARBA" id="ARBA00004049"/>
    </source>
</evidence>
<dbReference type="EMBL" id="OX465079">
    <property type="protein sequence ID" value="CAI9276489.1"/>
    <property type="molecule type" value="Genomic_DNA"/>
</dbReference>
<dbReference type="PROSITE" id="PS51519">
    <property type="entry name" value="RWP_RK"/>
    <property type="match status" value="1"/>
</dbReference>
<keyword evidence="4" id="KW-0238">DNA-binding</keyword>
<dbReference type="PANTHER" id="PTHR46373">
    <property type="entry name" value="PROTEIN RKD4"/>
    <property type="match status" value="1"/>
</dbReference>
<evidence type="ECO:0000256" key="3">
    <source>
        <dbReference type="ARBA" id="ARBA00023054"/>
    </source>
</evidence>
<evidence type="ECO:0000256" key="6">
    <source>
        <dbReference type="ARBA" id="ARBA00023242"/>
    </source>
</evidence>
<evidence type="ECO:0000256" key="4">
    <source>
        <dbReference type="ARBA" id="ARBA00023125"/>
    </source>
</evidence>
<gene>
    <name evidence="8" type="ORF">LSALG_LOCUS16463</name>
</gene>
<accession>A0AA36DYM1</accession>
<comment type="function">
    <text evidence="1">Putative transcription factor.</text>
</comment>
<keyword evidence="3" id="KW-0175">Coiled coil</keyword>
<reference evidence="8" key="1">
    <citation type="submission" date="2023-04" db="EMBL/GenBank/DDBJ databases">
        <authorList>
            <person name="Vijverberg K."/>
            <person name="Xiong W."/>
            <person name="Schranz E."/>
        </authorList>
    </citation>
    <scope>NUCLEOTIDE SEQUENCE</scope>
</reference>
<dbReference type="AlphaFoldDB" id="A0AA36DYM1"/>
<evidence type="ECO:0000313" key="9">
    <source>
        <dbReference type="Proteomes" id="UP001177003"/>
    </source>
</evidence>